<dbReference type="VEuPathDB" id="FungiDB:AMAG_19562"/>
<evidence type="ECO:0000256" key="1">
    <source>
        <dbReference type="SAM" id="MobiDB-lite"/>
    </source>
</evidence>
<reference evidence="2 3" key="1">
    <citation type="submission" date="2009-11" db="EMBL/GenBank/DDBJ databases">
        <title>Annotation of Allomyces macrogynus ATCC 38327.</title>
        <authorList>
            <consortium name="The Broad Institute Genome Sequencing Platform"/>
            <person name="Russ C."/>
            <person name="Cuomo C."/>
            <person name="Burger G."/>
            <person name="Gray M.W."/>
            <person name="Holland P.W.H."/>
            <person name="King N."/>
            <person name="Lang F.B.F."/>
            <person name="Roger A.J."/>
            <person name="Ruiz-Trillo I."/>
            <person name="Young S.K."/>
            <person name="Zeng Q."/>
            <person name="Gargeya S."/>
            <person name="Fitzgerald M."/>
            <person name="Haas B."/>
            <person name="Abouelleil A."/>
            <person name="Alvarado L."/>
            <person name="Arachchi H.M."/>
            <person name="Berlin A."/>
            <person name="Chapman S.B."/>
            <person name="Gearin G."/>
            <person name="Goldberg J."/>
            <person name="Griggs A."/>
            <person name="Gujja S."/>
            <person name="Hansen M."/>
            <person name="Heiman D."/>
            <person name="Howarth C."/>
            <person name="Larimer J."/>
            <person name="Lui A."/>
            <person name="MacDonald P.J.P."/>
            <person name="McCowen C."/>
            <person name="Montmayeur A."/>
            <person name="Murphy C."/>
            <person name="Neiman D."/>
            <person name="Pearson M."/>
            <person name="Priest M."/>
            <person name="Roberts A."/>
            <person name="Saif S."/>
            <person name="Shea T."/>
            <person name="Sisk P."/>
            <person name="Stolte C."/>
            <person name="Sykes S."/>
            <person name="Wortman J."/>
            <person name="Nusbaum C."/>
            <person name="Birren B."/>
        </authorList>
    </citation>
    <scope>NUCLEOTIDE SEQUENCE [LARGE SCALE GENOMIC DNA]</scope>
    <source>
        <strain evidence="2 3">ATCC 38327</strain>
    </source>
</reference>
<accession>A0A0L0SWX5</accession>
<keyword evidence="3" id="KW-1185">Reference proteome</keyword>
<reference evidence="3" key="2">
    <citation type="submission" date="2009-11" db="EMBL/GenBank/DDBJ databases">
        <title>The Genome Sequence of Allomyces macrogynus strain ATCC 38327.</title>
        <authorList>
            <consortium name="The Broad Institute Genome Sequencing Platform"/>
            <person name="Russ C."/>
            <person name="Cuomo C."/>
            <person name="Shea T."/>
            <person name="Young S.K."/>
            <person name="Zeng Q."/>
            <person name="Koehrsen M."/>
            <person name="Haas B."/>
            <person name="Borodovsky M."/>
            <person name="Guigo R."/>
            <person name="Alvarado L."/>
            <person name="Berlin A."/>
            <person name="Borenstein D."/>
            <person name="Chen Z."/>
            <person name="Engels R."/>
            <person name="Freedman E."/>
            <person name="Gellesch M."/>
            <person name="Goldberg J."/>
            <person name="Griggs A."/>
            <person name="Gujja S."/>
            <person name="Heiman D."/>
            <person name="Hepburn T."/>
            <person name="Howarth C."/>
            <person name="Jen D."/>
            <person name="Larson L."/>
            <person name="Lewis B."/>
            <person name="Mehta T."/>
            <person name="Park D."/>
            <person name="Pearson M."/>
            <person name="Roberts A."/>
            <person name="Saif S."/>
            <person name="Shenoy N."/>
            <person name="Sisk P."/>
            <person name="Stolte C."/>
            <person name="Sykes S."/>
            <person name="Walk T."/>
            <person name="White J."/>
            <person name="Yandava C."/>
            <person name="Burger G."/>
            <person name="Gray M.W."/>
            <person name="Holland P.W.H."/>
            <person name="King N."/>
            <person name="Lang F.B.F."/>
            <person name="Roger A.J."/>
            <person name="Ruiz-Trillo I."/>
            <person name="Lander E."/>
            <person name="Nusbaum C."/>
        </authorList>
    </citation>
    <scope>NUCLEOTIDE SEQUENCE [LARGE SCALE GENOMIC DNA]</scope>
    <source>
        <strain evidence="3">ATCC 38327</strain>
    </source>
</reference>
<dbReference type="EMBL" id="GG745351">
    <property type="protein sequence ID" value="KNE66997.1"/>
    <property type="molecule type" value="Genomic_DNA"/>
</dbReference>
<proteinExistence type="predicted"/>
<evidence type="ECO:0000313" key="3">
    <source>
        <dbReference type="Proteomes" id="UP000054350"/>
    </source>
</evidence>
<organism evidence="2 3">
    <name type="scientific">Allomyces macrogynus (strain ATCC 38327)</name>
    <name type="common">Allomyces javanicus var. macrogynus</name>
    <dbReference type="NCBI Taxonomy" id="578462"/>
    <lineage>
        <taxon>Eukaryota</taxon>
        <taxon>Fungi</taxon>
        <taxon>Fungi incertae sedis</taxon>
        <taxon>Blastocladiomycota</taxon>
        <taxon>Blastocladiomycetes</taxon>
        <taxon>Blastocladiales</taxon>
        <taxon>Blastocladiaceae</taxon>
        <taxon>Allomyces</taxon>
    </lineage>
</organism>
<name>A0A0L0SWX5_ALLM3</name>
<evidence type="ECO:0000313" key="2">
    <source>
        <dbReference type="EMBL" id="KNE66997.1"/>
    </source>
</evidence>
<gene>
    <name evidence="2" type="ORF">AMAG_19562</name>
</gene>
<dbReference type="PROSITE" id="PS51257">
    <property type="entry name" value="PROKAR_LIPOPROTEIN"/>
    <property type="match status" value="1"/>
</dbReference>
<protein>
    <submittedName>
        <fullName evidence="2">Uncharacterized protein</fullName>
    </submittedName>
</protein>
<dbReference type="Proteomes" id="UP000054350">
    <property type="component" value="Unassembled WGS sequence"/>
</dbReference>
<feature type="region of interest" description="Disordered" evidence="1">
    <location>
        <begin position="121"/>
        <end position="151"/>
    </location>
</feature>
<dbReference type="AlphaFoldDB" id="A0A0L0SWX5"/>
<sequence length="151" mass="15784">MPLIRRAAWTFGSTALVCVAAGGAYACAWVTTIDTKLAVAVVVSHVVAECARIVTDPYTVSVIRRAQRERKCCGLLCRPWAGSAGEDVSTVVASVRPLATQIVATSNEEVDLNTALRTTMAPGAAAPERRPAAQEASMGVLDMSAAPRMGP</sequence>